<dbReference type="InterPro" id="IPR051219">
    <property type="entry name" value="Heterochromatin_chromo-domain"/>
</dbReference>
<accession>A0ABQ1A6Z7</accession>
<feature type="region of interest" description="Disordered" evidence="4">
    <location>
        <begin position="650"/>
        <end position="670"/>
    </location>
</feature>
<dbReference type="Proteomes" id="UP000465220">
    <property type="component" value="Unassembled WGS sequence"/>
</dbReference>
<dbReference type="PROSITE" id="PS50013">
    <property type="entry name" value="CHROMO_2"/>
    <property type="match status" value="1"/>
</dbReference>
<comment type="subunit">
    <text evidence="2">Component of the NuA4 histone acetyltransferase complex.</text>
</comment>
<evidence type="ECO:0000256" key="3">
    <source>
        <dbReference type="ARBA" id="ARBA00023242"/>
    </source>
</evidence>
<gene>
    <name evidence="6" type="ORF">IFM60648_04346</name>
</gene>
<dbReference type="InterPro" id="IPR023780">
    <property type="entry name" value="Chromo_domain"/>
</dbReference>
<evidence type="ECO:0000259" key="5">
    <source>
        <dbReference type="PROSITE" id="PS50013"/>
    </source>
</evidence>
<feature type="region of interest" description="Disordered" evidence="4">
    <location>
        <begin position="96"/>
        <end position="203"/>
    </location>
</feature>
<feature type="compositionally biased region" description="Polar residues" evidence="4">
    <location>
        <begin position="153"/>
        <end position="174"/>
    </location>
</feature>
<feature type="compositionally biased region" description="Polar residues" evidence="4">
    <location>
        <begin position="117"/>
        <end position="132"/>
    </location>
</feature>
<comment type="caution">
    <text evidence="6">The sequence shown here is derived from an EMBL/GenBank/DDBJ whole genome shotgun (WGS) entry which is preliminary data.</text>
</comment>
<dbReference type="CDD" id="cd18966">
    <property type="entry name" value="chromodomain"/>
    <property type="match status" value="1"/>
</dbReference>
<feature type="region of interest" description="Disordered" evidence="4">
    <location>
        <begin position="248"/>
        <end position="305"/>
    </location>
</feature>
<dbReference type="SMART" id="SM00298">
    <property type="entry name" value="CHROMO"/>
    <property type="match status" value="1"/>
</dbReference>
<protein>
    <recommendedName>
        <fullName evidence="5">Chromo domain-containing protein</fullName>
    </recommendedName>
</protein>
<proteinExistence type="predicted"/>
<evidence type="ECO:0000313" key="7">
    <source>
        <dbReference type="Proteomes" id="UP000465220"/>
    </source>
</evidence>
<evidence type="ECO:0000256" key="1">
    <source>
        <dbReference type="ARBA" id="ARBA00004123"/>
    </source>
</evidence>
<evidence type="ECO:0000313" key="6">
    <source>
        <dbReference type="EMBL" id="GFF75046.1"/>
    </source>
</evidence>
<evidence type="ECO:0000256" key="2">
    <source>
        <dbReference type="ARBA" id="ARBA00011353"/>
    </source>
</evidence>
<dbReference type="Gene3D" id="2.40.50.40">
    <property type="match status" value="1"/>
</dbReference>
<organism evidence="6 7">
    <name type="scientific">Aspergillus lentulus</name>
    <dbReference type="NCBI Taxonomy" id="293939"/>
    <lineage>
        <taxon>Eukaryota</taxon>
        <taxon>Fungi</taxon>
        <taxon>Dikarya</taxon>
        <taxon>Ascomycota</taxon>
        <taxon>Pezizomycotina</taxon>
        <taxon>Eurotiomycetes</taxon>
        <taxon>Eurotiomycetidae</taxon>
        <taxon>Eurotiales</taxon>
        <taxon>Aspergillaceae</taxon>
        <taxon>Aspergillus</taxon>
        <taxon>Aspergillus subgen. Fumigati</taxon>
    </lineage>
</organism>
<dbReference type="EMBL" id="BLKI01000020">
    <property type="protein sequence ID" value="GFF75046.1"/>
    <property type="molecule type" value="Genomic_DNA"/>
</dbReference>
<evidence type="ECO:0000256" key="4">
    <source>
        <dbReference type="SAM" id="MobiDB-lite"/>
    </source>
</evidence>
<dbReference type="PANTHER" id="PTHR22812">
    <property type="entry name" value="CHROMOBOX PROTEIN"/>
    <property type="match status" value="1"/>
</dbReference>
<feature type="region of interest" description="Disordered" evidence="4">
    <location>
        <begin position="778"/>
        <end position="809"/>
    </location>
</feature>
<feature type="compositionally biased region" description="Polar residues" evidence="4">
    <location>
        <begin position="791"/>
        <end position="801"/>
    </location>
</feature>
<reference evidence="6 7" key="1">
    <citation type="submission" date="2020-01" db="EMBL/GenBank/DDBJ databases">
        <title>Draft genome sequence of Aspergillus lentulus IFM 60648.</title>
        <authorList>
            <person name="Takahashi H."/>
            <person name="Yaguchi T."/>
        </authorList>
    </citation>
    <scope>NUCLEOTIDE SEQUENCE [LARGE SCALE GENOMIC DNA]</scope>
    <source>
        <strain evidence="6 7">IFM 60648</strain>
    </source>
</reference>
<feature type="compositionally biased region" description="Polar residues" evidence="4">
    <location>
        <begin position="270"/>
        <end position="283"/>
    </location>
</feature>
<sequence length="1225" mass="136384">MSDDDDISMTSTAPSEQESEYEVETILAELEFDDGIKYLVKWANYPIERCTWEPAESFCNEQTLIDWNKKKRAIAEGKRPAFDLIRFENHLAALERAKHDRKKRRAAKRRRLGLDGPQQSHPTAESPPSNNVPDPRIPDDIGSNDIEVDRSKASSGQTPRTDASTGSAQVQTQHLPKRPPLPILFGTAPAPTRPKKMNSSETPKLFNLSTRWKYEKAKAYEPPPDVNKLQLIRPSDWPARAGLAAAKTGLHSVSSPSAKNDASTARLGSHNVSSPTQYDSSSAKLGPHDVSSPKQGDLSSVKIGSHNVNSSKQFNASQVKLGSHNVSSPKSVTSGRLGTHNVSGSNGLNDSVLDSQSHDVGSPMDVDSDNETQGQIGQTRENWALSPPKRAQHGLYKPNDSVPDTYTPACGADTWRPDCLLPDSWSASQPSGDSVRPNTSRPIHRHELEDYPIPKLPTREPKPGAYVVKNRQLHFWNQGELLVYLYYGPEKKEVGSARLCGLSPESRSRLMSTKRGSRINLWFQHTCNLEEYNVLCGNTKNNKKYSDAWIEGFDDTEPSIYRIGEELRRNELVAISYPAPDSRMSNVLLAYSPKSSDFAFLNADSAHFKIPEDVFLNVAVRSHLRGFDTITARRERKRLHVESHKPVPLALINAPDAPGHAPPTGAVATRPRSVGVAGVSAPEAVRPVNDMSNLRIQIPRDSKVLPPKAFETSNVTKPSDAANDSGSTNTTSVAPKMSTQHFGADNLQATPQNTPRELEHLNVAVQNPAQESGALLSTSQAPLPKHRTQPAAETSPMSSEARTAPEAGAEFPSRLKHDADMAQSIAGDVKSPPQPSENALDLDAVFKEQFGVTYDLLATVNDAEKPTKAQVFYLMFPAGSEVVQEEYEVMHEFLRRHNAVTYSNRLPEDWERFARTIHKGVVLAHESFMNYHTLPFIRDLIHRNVSFWSLSLRKPLQYADHPTYFQRVFPHGGVILITEDFMLRDPDATLIILAWLKDWIKQKFPGSWKIMFRPNILDWLLKQSESKDPFRQGIWLSMYALILQLNSRVAGSERTSGNILSGASGEPNEDPVISLDAIPLYGSRAEDDDVNIPKGLTQEQRNTDHLGEFFAGWAIVNNHRFRRFVMLTAVKPLPRWEAWQHIEIRYGAKDFMKAFKVEYKTYWDRVKPRLGRPGLSSEAKSQNHNPAYTPRTPGANGPSADGLDVSRVGGFSHGPSRLKYPQPYQ</sequence>
<feature type="region of interest" description="Disordered" evidence="4">
    <location>
        <begin position="697"/>
        <end position="735"/>
    </location>
</feature>
<dbReference type="InterPro" id="IPR016197">
    <property type="entry name" value="Chromo-like_dom_sf"/>
</dbReference>
<dbReference type="Pfam" id="PF00385">
    <property type="entry name" value="Chromo"/>
    <property type="match status" value="1"/>
</dbReference>
<feature type="region of interest" description="Disordered" evidence="4">
    <location>
        <begin position="1172"/>
        <end position="1225"/>
    </location>
</feature>
<feature type="region of interest" description="Disordered" evidence="4">
    <location>
        <begin position="1"/>
        <end position="20"/>
    </location>
</feature>
<comment type="subcellular location">
    <subcellularLocation>
        <location evidence="1">Nucleus</location>
    </subcellularLocation>
</comment>
<name>A0ABQ1A6Z7_ASPLE</name>
<dbReference type="SUPFAM" id="SSF54160">
    <property type="entry name" value="Chromo domain-like"/>
    <property type="match status" value="1"/>
</dbReference>
<feature type="domain" description="Chromo" evidence="5">
    <location>
        <begin position="21"/>
        <end position="79"/>
    </location>
</feature>
<feature type="compositionally biased region" description="Polar residues" evidence="4">
    <location>
        <begin position="251"/>
        <end position="263"/>
    </location>
</feature>
<feature type="compositionally biased region" description="Polar residues" evidence="4">
    <location>
        <begin position="318"/>
        <end position="359"/>
    </location>
</feature>
<feature type="compositionally biased region" description="Polar residues" evidence="4">
    <location>
        <begin position="711"/>
        <end position="735"/>
    </location>
</feature>
<feature type="compositionally biased region" description="Basic residues" evidence="4">
    <location>
        <begin position="99"/>
        <end position="111"/>
    </location>
</feature>
<keyword evidence="3" id="KW-0539">Nucleus</keyword>
<feature type="region of interest" description="Disordered" evidence="4">
    <location>
        <begin position="318"/>
        <end position="375"/>
    </location>
</feature>
<keyword evidence="7" id="KW-1185">Reference proteome</keyword>
<dbReference type="InterPro" id="IPR000953">
    <property type="entry name" value="Chromo/chromo_shadow_dom"/>
</dbReference>